<dbReference type="AlphaFoldDB" id="A0A2S1L8Q7"/>
<evidence type="ECO:0000256" key="2">
    <source>
        <dbReference type="SAM" id="SignalP"/>
    </source>
</evidence>
<protein>
    <submittedName>
        <fullName evidence="3">Uncharacterized protein</fullName>
    </submittedName>
</protein>
<feature type="coiled-coil region" evidence="1">
    <location>
        <begin position="29"/>
        <end position="56"/>
    </location>
</feature>
<evidence type="ECO:0000256" key="1">
    <source>
        <dbReference type="SAM" id="Coils"/>
    </source>
</evidence>
<feature type="chain" id="PRO_5015484331" evidence="2">
    <location>
        <begin position="21"/>
        <end position="61"/>
    </location>
</feature>
<evidence type="ECO:0000313" key="4">
    <source>
        <dbReference type="Proteomes" id="UP000244527"/>
    </source>
</evidence>
<dbReference type="Proteomes" id="UP000244527">
    <property type="component" value="Chromosome"/>
</dbReference>
<organism evidence="3 4">
    <name type="scientific">Flavobacterium faecale</name>
    <dbReference type="NCBI Taxonomy" id="1355330"/>
    <lineage>
        <taxon>Bacteria</taxon>
        <taxon>Pseudomonadati</taxon>
        <taxon>Bacteroidota</taxon>
        <taxon>Flavobacteriia</taxon>
        <taxon>Flavobacteriales</taxon>
        <taxon>Flavobacteriaceae</taxon>
        <taxon>Flavobacterium</taxon>
    </lineage>
</organism>
<feature type="signal peptide" evidence="2">
    <location>
        <begin position="1"/>
        <end position="20"/>
    </location>
</feature>
<sequence length="61" mass="6632">MKKVLLLAMLVLGATAIVNAKTDPIKGGKKEIKKELKQVEKTAKQLENKTAVTKAEKVAKD</sequence>
<reference evidence="3 4" key="1">
    <citation type="submission" date="2017-04" db="EMBL/GenBank/DDBJ databases">
        <title>Compelte genome sequence of WV33.</title>
        <authorList>
            <person name="Lee P.C."/>
        </authorList>
    </citation>
    <scope>NUCLEOTIDE SEQUENCE [LARGE SCALE GENOMIC DNA]</scope>
    <source>
        <strain evidence="3 4">WV33</strain>
    </source>
</reference>
<keyword evidence="2" id="KW-0732">Signal</keyword>
<accession>A0A2S1L8Q7</accession>
<keyword evidence="1" id="KW-0175">Coiled coil</keyword>
<proteinExistence type="predicted"/>
<evidence type="ECO:0000313" key="3">
    <source>
        <dbReference type="EMBL" id="AWG20111.1"/>
    </source>
</evidence>
<dbReference type="RefSeq" id="WP_108739080.1">
    <property type="nucleotide sequence ID" value="NZ_CP020918.1"/>
</dbReference>
<name>A0A2S1L8Q7_9FLAO</name>
<gene>
    <name evidence="3" type="ORF">FFWV33_00540</name>
</gene>
<dbReference type="KEGG" id="ffa:FFWV33_00540"/>
<keyword evidence="4" id="KW-1185">Reference proteome</keyword>
<dbReference type="EMBL" id="CP020918">
    <property type="protein sequence ID" value="AWG20111.1"/>
    <property type="molecule type" value="Genomic_DNA"/>
</dbReference>